<dbReference type="Proteomes" id="UP000027222">
    <property type="component" value="Unassembled WGS sequence"/>
</dbReference>
<evidence type="ECO:0000313" key="2">
    <source>
        <dbReference type="Proteomes" id="UP000027222"/>
    </source>
</evidence>
<dbReference type="EMBL" id="KL142417">
    <property type="protein sequence ID" value="KDR67123.1"/>
    <property type="molecule type" value="Genomic_DNA"/>
</dbReference>
<reference evidence="2" key="1">
    <citation type="journal article" date="2014" name="Proc. Natl. Acad. Sci. U.S.A.">
        <title>Extensive sampling of basidiomycete genomes demonstrates inadequacy of the white-rot/brown-rot paradigm for wood decay fungi.</title>
        <authorList>
            <person name="Riley R."/>
            <person name="Salamov A.A."/>
            <person name="Brown D.W."/>
            <person name="Nagy L.G."/>
            <person name="Floudas D."/>
            <person name="Held B.W."/>
            <person name="Levasseur A."/>
            <person name="Lombard V."/>
            <person name="Morin E."/>
            <person name="Otillar R."/>
            <person name="Lindquist E.A."/>
            <person name="Sun H."/>
            <person name="LaButti K.M."/>
            <person name="Schmutz J."/>
            <person name="Jabbour D."/>
            <person name="Luo H."/>
            <person name="Baker S.E."/>
            <person name="Pisabarro A.G."/>
            <person name="Walton J.D."/>
            <person name="Blanchette R.A."/>
            <person name="Henrissat B."/>
            <person name="Martin F."/>
            <person name="Cullen D."/>
            <person name="Hibbett D.S."/>
            <person name="Grigoriev I.V."/>
        </authorList>
    </citation>
    <scope>NUCLEOTIDE SEQUENCE [LARGE SCALE GENOMIC DNA]</scope>
    <source>
        <strain evidence="2">CBS 339.88</strain>
    </source>
</reference>
<dbReference type="AlphaFoldDB" id="A0A067SK38"/>
<evidence type="ECO:0000313" key="1">
    <source>
        <dbReference type="EMBL" id="KDR67123.1"/>
    </source>
</evidence>
<sequence length="114" mass="12805">MRWLLIDTANCAESIIIQNMLPAAQHRKLLRVICEFWLQLDSVHLHPLFTPTSLAIMPTSMFGSQTVVTGGQFHQQNNTHHVHHHNPVSKDPWERLLEAASPKVGGNSTNSTYG</sequence>
<gene>
    <name evidence="1" type="ORF">GALMADRAFT_258527</name>
</gene>
<proteinExistence type="predicted"/>
<protein>
    <submittedName>
        <fullName evidence="1">Uncharacterized protein</fullName>
    </submittedName>
</protein>
<name>A0A067SK38_GALM3</name>
<keyword evidence="2" id="KW-1185">Reference proteome</keyword>
<organism evidence="1 2">
    <name type="scientific">Galerina marginata (strain CBS 339.88)</name>
    <dbReference type="NCBI Taxonomy" id="685588"/>
    <lineage>
        <taxon>Eukaryota</taxon>
        <taxon>Fungi</taxon>
        <taxon>Dikarya</taxon>
        <taxon>Basidiomycota</taxon>
        <taxon>Agaricomycotina</taxon>
        <taxon>Agaricomycetes</taxon>
        <taxon>Agaricomycetidae</taxon>
        <taxon>Agaricales</taxon>
        <taxon>Agaricineae</taxon>
        <taxon>Strophariaceae</taxon>
        <taxon>Galerina</taxon>
    </lineage>
</organism>
<accession>A0A067SK38</accession>
<dbReference type="HOGENOM" id="CLU_2121280_0_0_1"/>